<feature type="transmembrane region" description="Helical" evidence="1">
    <location>
        <begin position="35"/>
        <end position="52"/>
    </location>
</feature>
<evidence type="ECO:0000313" key="2">
    <source>
        <dbReference type="EMBL" id="AOH84666.1"/>
    </source>
</evidence>
<dbReference type="Proteomes" id="UP000094256">
    <property type="component" value="Chromosome"/>
</dbReference>
<reference evidence="2 3" key="1">
    <citation type="submission" date="2016-01" db="EMBL/GenBank/DDBJ databases">
        <title>Complete genome and mega plasmid sequence of Sphingomonas panacis DCY99 elicits systemic resistance in rice to Xanthomonas oryzae.</title>
        <authorList>
            <person name="Kim Y.J."/>
            <person name="Yang D.C."/>
            <person name="Sing P."/>
        </authorList>
    </citation>
    <scope>NUCLEOTIDE SEQUENCE [LARGE SCALE GENOMIC DNA]</scope>
    <source>
        <strain evidence="2 3">DCY99</strain>
    </source>
</reference>
<keyword evidence="1" id="KW-1133">Transmembrane helix</keyword>
<name>A0A1B3ZB60_9SPHN</name>
<organism evidence="2 3">
    <name type="scientific">Sphingomonas panacis</name>
    <dbReference type="NCBI Taxonomy" id="1560345"/>
    <lineage>
        <taxon>Bacteria</taxon>
        <taxon>Pseudomonadati</taxon>
        <taxon>Pseudomonadota</taxon>
        <taxon>Alphaproteobacteria</taxon>
        <taxon>Sphingomonadales</taxon>
        <taxon>Sphingomonadaceae</taxon>
        <taxon>Sphingomonas</taxon>
    </lineage>
</organism>
<feature type="transmembrane region" description="Helical" evidence="1">
    <location>
        <begin position="7"/>
        <end position="29"/>
    </location>
</feature>
<evidence type="ECO:0000256" key="1">
    <source>
        <dbReference type="SAM" id="Phobius"/>
    </source>
</evidence>
<accession>A0A1B3ZB60</accession>
<proteinExistence type="predicted"/>
<keyword evidence="1" id="KW-0472">Membrane</keyword>
<evidence type="ECO:0000313" key="3">
    <source>
        <dbReference type="Proteomes" id="UP000094256"/>
    </source>
</evidence>
<dbReference type="RefSeq" id="WP_083224666.1">
    <property type="nucleotide sequence ID" value="NZ_CP014168.1"/>
</dbReference>
<keyword evidence="1" id="KW-0812">Transmembrane</keyword>
<dbReference type="EMBL" id="CP014168">
    <property type="protein sequence ID" value="AOH84666.1"/>
    <property type="molecule type" value="Genomic_DNA"/>
</dbReference>
<gene>
    <name evidence="2" type="ORF">AWL63_12495</name>
</gene>
<dbReference type="AlphaFoldDB" id="A0A1B3ZB60"/>
<sequence length="71" mass="7892">MRRTLVELMFLALGLGVAMTIASVAVWAVPGTGRAVWGVTYVVMIFDVLLQVRPIRRAWRLDHANRQAVDG</sequence>
<dbReference type="STRING" id="1560345.AWL63_12495"/>
<protein>
    <submittedName>
        <fullName evidence="2">Uncharacterized protein</fullName>
    </submittedName>
</protein>
<dbReference type="OrthoDB" id="7584508at2"/>
<keyword evidence="3" id="KW-1185">Reference proteome</keyword>
<dbReference type="KEGG" id="span:AWL63_12495"/>